<name>A0A2S4V132_9BASI</name>
<organism evidence="1 2">
    <name type="scientific">Puccinia striiformis</name>
    <dbReference type="NCBI Taxonomy" id="27350"/>
    <lineage>
        <taxon>Eukaryota</taxon>
        <taxon>Fungi</taxon>
        <taxon>Dikarya</taxon>
        <taxon>Basidiomycota</taxon>
        <taxon>Pucciniomycotina</taxon>
        <taxon>Pucciniomycetes</taxon>
        <taxon>Pucciniales</taxon>
        <taxon>Pucciniaceae</taxon>
        <taxon>Puccinia</taxon>
    </lineage>
</organism>
<gene>
    <name evidence="1" type="ORF">PSTT_11328</name>
</gene>
<dbReference type="EMBL" id="PKSL01000129">
    <property type="protein sequence ID" value="POW03214.1"/>
    <property type="molecule type" value="Genomic_DNA"/>
</dbReference>
<keyword evidence="2" id="KW-1185">Reference proteome</keyword>
<proteinExistence type="predicted"/>
<dbReference type="VEuPathDB" id="FungiDB:PSTT_11328"/>
<reference evidence="1" key="1">
    <citation type="submission" date="2017-12" db="EMBL/GenBank/DDBJ databases">
        <title>Gene loss provides genomic basis for host adaptation in cereal stripe rust fungi.</title>
        <authorList>
            <person name="Xia C."/>
        </authorList>
    </citation>
    <scope>NUCLEOTIDE SEQUENCE [LARGE SCALE GENOMIC DNA]</scope>
    <source>
        <strain evidence="1">93-210</strain>
    </source>
</reference>
<evidence type="ECO:0000313" key="2">
    <source>
        <dbReference type="Proteomes" id="UP000239156"/>
    </source>
</evidence>
<evidence type="ECO:0000313" key="1">
    <source>
        <dbReference type="EMBL" id="POW03214.1"/>
    </source>
</evidence>
<comment type="caution">
    <text evidence="1">The sequence shown here is derived from an EMBL/GenBank/DDBJ whole genome shotgun (WGS) entry which is preliminary data.</text>
</comment>
<dbReference type="AlphaFoldDB" id="A0A2S4V132"/>
<dbReference type="Proteomes" id="UP000239156">
    <property type="component" value="Unassembled WGS sequence"/>
</dbReference>
<sequence>MSLPNRRGSHLIDHVKLSPAAFNLRNDVDFQGDWFTLAAVKAVIGSITGSDLEVARHCWKDDLEEIGSMMWGIETVVKPGTYVGYEGQRPILKLGREPKLSTRGMATKRFPAVTTMCSEQINILVQLVGQVARDITKLRALLPQAEAKDPAATSHEFIQVAQDF</sequence>
<accession>A0A2S4V132</accession>
<protein>
    <submittedName>
        <fullName evidence="1">Uncharacterized protein</fullName>
    </submittedName>
</protein>